<gene>
    <name evidence="1" type="ORF">H4W80_000624</name>
</gene>
<organism evidence="1 2">
    <name type="scientific">Nonomuraea angiospora</name>
    <dbReference type="NCBI Taxonomy" id="46172"/>
    <lineage>
        <taxon>Bacteria</taxon>
        <taxon>Bacillati</taxon>
        <taxon>Actinomycetota</taxon>
        <taxon>Actinomycetes</taxon>
        <taxon>Streptosporangiales</taxon>
        <taxon>Streptosporangiaceae</taxon>
        <taxon>Nonomuraea</taxon>
    </lineage>
</organism>
<proteinExistence type="predicted"/>
<dbReference type="RefSeq" id="WP_192783655.1">
    <property type="nucleotide sequence ID" value="NZ_JADBEK010000001.1"/>
</dbReference>
<evidence type="ECO:0000313" key="2">
    <source>
        <dbReference type="Proteomes" id="UP000633509"/>
    </source>
</evidence>
<dbReference type="Proteomes" id="UP000633509">
    <property type="component" value="Unassembled WGS sequence"/>
</dbReference>
<sequence length="77" mass="8521">MTAMVPPAHFEIVWSEINDTEQPAQDLLEAYFGDSAVADSLIEAADKWRDGNRPHPRALDATHLFGAAFVRRELGLA</sequence>
<evidence type="ECO:0000313" key="1">
    <source>
        <dbReference type="EMBL" id="MBE1582366.1"/>
    </source>
</evidence>
<dbReference type="EMBL" id="JADBEK010000001">
    <property type="protein sequence ID" value="MBE1582366.1"/>
    <property type="molecule type" value="Genomic_DNA"/>
</dbReference>
<accession>A0ABR9LNY5</accession>
<protein>
    <submittedName>
        <fullName evidence="1">Uncharacterized protein</fullName>
    </submittedName>
</protein>
<keyword evidence="2" id="KW-1185">Reference proteome</keyword>
<comment type="caution">
    <text evidence="1">The sequence shown here is derived from an EMBL/GenBank/DDBJ whole genome shotgun (WGS) entry which is preliminary data.</text>
</comment>
<reference evidence="1 2" key="1">
    <citation type="submission" date="2020-10" db="EMBL/GenBank/DDBJ databases">
        <title>Sequencing the genomes of 1000 actinobacteria strains.</title>
        <authorList>
            <person name="Klenk H.-P."/>
        </authorList>
    </citation>
    <scope>NUCLEOTIDE SEQUENCE [LARGE SCALE GENOMIC DNA]</scope>
    <source>
        <strain evidence="1 2">DSM 43173</strain>
    </source>
</reference>
<name>A0ABR9LNY5_9ACTN</name>